<name>A0A412IER0_9FIRM</name>
<evidence type="ECO:0000313" key="1">
    <source>
        <dbReference type="EMBL" id="RGS35384.1"/>
    </source>
</evidence>
<sequence length="210" mass="24989">MAYYWCSLTFDEVGTLLERNSIVYGETEQEFIRNMSRYLRGHYGTHLTANDYDMRLKRMEAEQNMSGADLGLYSPAYPDSDDDDAVYFVRKKQLCSFEEENLRVLDLRNYHEAILAHAVCFAEERLRYCRKKKQGKRHKKGWNHHWHKGIRNKLILDSKGMLRAKYSAGFFCAYQLDPKFYKSENNWKENKKCRHQWECHSNPHADTIPA</sequence>
<reference evidence="1 2" key="1">
    <citation type="submission" date="2018-08" db="EMBL/GenBank/DDBJ databases">
        <title>A genome reference for cultivated species of the human gut microbiota.</title>
        <authorList>
            <person name="Zou Y."/>
            <person name="Xue W."/>
            <person name="Luo G."/>
        </authorList>
    </citation>
    <scope>NUCLEOTIDE SEQUENCE [LARGE SCALE GENOMIC DNA]</scope>
    <source>
        <strain evidence="1 2">AF22-21</strain>
    </source>
</reference>
<dbReference type="EMBL" id="QRVK01000065">
    <property type="protein sequence ID" value="RGS35384.1"/>
    <property type="molecule type" value="Genomic_DNA"/>
</dbReference>
<evidence type="ECO:0000313" key="2">
    <source>
        <dbReference type="Proteomes" id="UP000283295"/>
    </source>
</evidence>
<accession>A0A412IER0</accession>
<dbReference type="Proteomes" id="UP000283295">
    <property type="component" value="Unassembled WGS sequence"/>
</dbReference>
<proteinExistence type="predicted"/>
<comment type="caution">
    <text evidence="1">The sequence shown here is derived from an EMBL/GenBank/DDBJ whole genome shotgun (WGS) entry which is preliminary data.</text>
</comment>
<protein>
    <submittedName>
        <fullName evidence="1">Uncharacterized protein</fullName>
    </submittedName>
</protein>
<organism evidence="1 2">
    <name type="scientific">Coprococcus eutactus</name>
    <dbReference type="NCBI Taxonomy" id="33043"/>
    <lineage>
        <taxon>Bacteria</taxon>
        <taxon>Bacillati</taxon>
        <taxon>Bacillota</taxon>
        <taxon>Clostridia</taxon>
        <taxon>Lachnospirales</taxon>
        <taxon>Lachnospiraceae</taxon>
        <taxon>Coprococcus</taxon>
    </lineage>
</organism>
<dbReference type="AlphaFoldDB" id="A0A412IER0"/>
<gene>
    <name evidence="1" type="ORF">DWX94_13800</name>
</gene>